<dbReference type="AlphaFoldDB" id="A0A0L8IGD9"/>
<organism evidence="1">
    <name type="scientific">Octopus bimaculoides</name>
    <name type="common">California two-spotted octopus</name>
    <dbReference type="NCBI Taxonomy" id="37653"/>
    <lineage>
        <taxon>Eukaryota</taxon>
        <taxon>Metazoa</taxon>
        <taxon>Spiralia</taxon>
        <taxon>Lophotrochozoa</taxon>
        <taxon>Mollusca</taxon>
        <taxon>Cephalopoda</taxon>
        <taxon>Coleoidea</taxon>
        <taxon>Octopodiformes</taxon>
        <taxon>Octopoda</taxon>
        <taxon>Incirrata</taxon>
        <taxon>Octopodidae</taxon>
        <taxon>Octopus</taxon>
    </lineage>
</organism>
<protein>
    <submittedName>
        <fullName evidence="1">Uncharacterized protein</fullName>
    </submittedName>
</protein>
<gene>
    <name evidence="1" type="ORF">OCBIM_22001893mg</name>
</gene>
<dbReference type="EMBL" id="KQ415786">
    <property type="protein sequence ID" value="KOG00536.1"/>
    <property type="molecule type" value="Genomic_DNA"/>
</dbReference>
<reference evidence="1" key="1">
    <citation type="submission" date="2015-07" db="EMBL/GenBank/DDBJ databases">
        <title>MeaNS - Measles Nucleotide Surveillance Program.</title>
        <authorList>
            <person name="Tran T."/>
            <person name="Druce J."/>
        </authorList>
    </citation>
    <scope>NUCLEOTIDE SEQUENCE</scope>
    <source>
        <strain evidence="1">UCB-OBI-ISO-001</strain>
        <tissue evidence="1">Gonad</tissue>
    </source>
</reference>
<proteinExistence type="predicted"/>
<feature type="non-terminal residue" evidence="1">
    <location>
        <position position="1"/>
    </location>
</feature>
<evidence type="ECO:0000313" key="1">
    <source>
        <dbReference type="EMBL" id="KOG00536.1"/>
    </source>
</evidence>
<name>A0A0L8IGD9_OCTBM</name>
<accession>A0A0L8IGD9</accession>
<sequence length="71" mass="7966">PISFCFIIPGGGVCVCVCVCVCAHARVYVCVYIDCILIALYVSVIHQKYVRSQVCMRHLFLFGISEIIPPW</sequence>